<dbReference type="InterPro" id="IPR036388">
    <property type="entry name" value="WH-like_DNA-bd_sf"/>
</dbReference>
<dbReference type="InterPro" id="IPR007627">
    <property type="entry name" value="RNA_pol_sigma70_r2"/>
</dbReference>
<evidence type="ECO:0000256" key="1">
    <source>
        <dbReference type="ARBA" id="ARBA00010641"/>
    </source>
</evidence>
<organism evidence="7 8">
    <name type="scientific">Catalinimonas alkaloidigena</name>
    <dbReference type="NCBI Taxonomy" id="1075417"/>
    <lineage>
        <taxon>Bacteria</taxon>
        <taxon>Pseudomonadati</taxon>
        <taxon>Bacteroidota</taxon>
        <taxon>Cytophagia</taxon>
        <taxon>Cytophagales</taxon>
        <taxon>Catalimonadaceae</taxon>
        <taxon>Catalinimonas</taxon>
    </lineage>
</organism>
<keyword evidence="8" id="KW-1185">Reference proteome</keyword>
<dbReference type="GO" id="GO:0006352">
    <property type="term" value="P:DNA-templated transcription initiation"/>
    <property type="evidence" value="ECO:0007669"/>
    <property type="project" value="InterPro"/>
</dbReference>
<evidence type="ECO:0000256" key="4">
    <source>
        <dbReference type="ARBA" id="ARBA00023163"/>
    </source>
</evidence>
<dbReference type="STRING" id="1075417.SAMN05421823_104417"/>
<name>A0A1G9HF11_9BACT</name>
<dbReference type="Gene3D" id="1.10.1740.10">
    <property type="match status" value="1"/>
</dbReference>
<comment type="similarity">
    <text evidence="1">Belongs to the sigma-70 factor family. ECF subfamily.</text>
</comment>
<evidence type="ECO:0000256" key="2">
    <source>
        <dbReference type="ARBA" id="ARBA00023015"/>
    </source>
</evidence>
<dbReference type="InterPro" id="IPR039425">
    <property type="entry name" value="RNA_pol_sigma-70-like"/>
</dbReference>
<keyword evidence="4" id="KW-0804">Transcription</keyword>
<feature type="domain" description="RNA polymerase sigma factor 70 region 4 type 2" evidence="6">
    <location>
        <begin position="224"/>
        <end position="274"/>
    </location>
</feature>
<accession>A0A1G9HF11</accession>
<dbReference type="InterPro" id="IPR013325">
    <property type="entry name" value="RNA_pol_sigma_r2"/>
</dbReference>
<sequence length="284" mass="32750">MSARLLETCADERPFIHHLSQKPWCSHHGFSFYRRIIFLPWKKSCGAVVIFRRYLRIIGQIKNRNVFISFHHGVVLASWLWLPDPLRTAIYRLQASLRSDGPNEGAAVAHDAVASDQPASEDAFLELLNAHKGIVYKVANAYCTHEEDRKDLTQEIILQVWKAFPRFDHRHKFSTWMYRIALNVAISAYRKARRTAATTRPLPDGDLLLFTETNSVELDEKLHYLQRFIAELKELDRALMLLYLEGNDQKEIGEVLGLSATNVSTKVARIKLKLKQKFDTLSFS</sequence>
<evidence type="ECO:0000256" key="3">
    <source>
        <dbReference type="ARBA" id="ARBA00023082"/>
    </source>
</evidence>
<dbReference type="EMBL" id="FNFO01000004">
    <property type="protein sequence ID" value="SDL11580.1"/>
    <property type="molecule type" value="Genomic_DNA"/>
</dbReference>
<dbReference type="InterPro" id="IPR013324">
    <property type="entry name" value="RNA_pol_sigma_r3/r4-like"/>
</dbReference>
<evidence type="ECO:0000313" key="7">
    <source>
        <dbReference type="EMBL" id="SDL11580.1"/>
    </source>
</evidence>
<dbReference type="GO" id="GO:0003677">
    <property type="term" value="F:DNA binding"/>
    <property type="evidence" value="ECO:0007669"/>
    <property type="project" value="InterPro"/>
</dbReference>
<feature type="domain" description="RNA polymerase sigma-70 region 2" evidence="5">
    <location>
        <begin position="128"/>
        <end position="195"/>
    </location>
</feature>
<dbReference type="OrthoDB" id="9780326at2"/>
<dbReference type="Pfam" id="PF04542">
    <property type="entry name" value="Sigma70_r2"/>
    <property type="match status" value="1"/>
</dbReference>
<keyword evidence="2" id="KW-0805">Transcription regulation</keyword>
<dbReference type="InterPro" id="IPR013249">
    <property type="entry name" value="RNA_pol_sigma70_r4_t2"/>
</dbReference>
<protein>
    <submittedName>
        <fullName evidence="7">RNA polymerase sigma factor, sigma-70 family</fullName>
    </submittedName>
</protein>
<dbReference type="PANTHER" id="PTHR43133">
    <property type="entry name" value="RNA POLYMERASE ECF-TYPE SIGMA FACTO"/>
    <property type="match status" value="1"/>
</dbReference>
<dbReference type="AlphaFoldDB" id="A0A1G9HF11"/>
<gene>
    <name evidence="7" type="ORF">SAMN05421823_104417</name>
</gene>
<dbReference type="NCBIfam" id="TIGR02937">
    <property type="entry name" value="sigma70-ECF"/>
    <property type="match status" value="1"/>
</dbReference>
<evidence type="ECO:0000259" key="6">
    <source>
        <dbReference type="Pfam" id="PF08281"/>
    </source>
</evidence>
<dbReference type="SUPFAM" id="SSF88946">
    <property type="entry name" value="Sigma2 domain of RNA polymerase sigma factors"/>
    <property type="match status" value="1"/>
</dbReference>
<reference evidence="7 8" key="1">
    <citation type="submission" date="2016-10" db="EMBL/GenBank/DDBJ databases">
        <authorList>
            <person name="de Groot N.N."/>
        </authorList>
    </citation>
    <scope>NUCLEOTIDE SEQUENCE [LARGE SCALE GENOMIC DNA]</scope>
    <source>
        <strain evidence="7 8">DSM 25186</strain>
    </source>
</reference>
<dbReference type="Proteomes" id="UP000198510">
    <property type="component" value="Unassembled WGS sequence"/>
</dbReference>
<dbReference type="Gene3D" id="1.10.10.10">
    <property type="entry name" value="Winged helix-like DNA-binding domain superfamily/Winged helix DNA-binding domain"/>
    <property type="match status" value="1"/>
</dbReference>
<dbReference type="SUPFAM" id="SSF88659">
    <property type="entry name" value="Sigma3 and sigma4 domains of RNA polymerase sigma factors"/>
    <property type="match status" value="1"/>
</dbReference>
<dbReference type="GO" id="GO:0016987">
    <property type="term" value="F:sigma factor activity"/>
    <property type="evidence" value="ECO:0007669"/>
    <property type="project" value="UniProtKB-KW"/>
</dbReference>
<dbReference type="Pfam" id="PF08281">
    <property type="entry name" value="Sigma70_r4_2"/>
    <property type="match status" value="1"/>
</dbReference>
<evidence type="ECO:0000313" key="8">
    <source>
        <dbReference type="Proteomes" id="UP000198510"/>
    </source>
</evidence>
<proteinExistence type="inferred from homology"/>
<evidence type="ECO:0000259" key="5">
    <source>
        <dbReference type="Pfam" id="PF04542"/>
    </source>
</evidence>
<keyword evidence="3" id="KW-0731">Sigma factor</keyword>
<dbReference type="PANTHER" id="PTHR43133:SF45">
    <property type="entry name" value="RNA POLYMERASE ECF-TYPE SIGMA FACTOR"/>
    <property type="match status" value="1"/>
</dbReference>
<dbReference type="InterPro" id="IPR014284">
    <property type="entry name" value="RNA_pol_sigma-70_dom"/>
</dbReference>